<accession>A0A9D1RZE1</accession>
<feature type="region of interest" description="Disordered" evidence="1">
    <location>
        <begin position="1"/>
        <end position="56"/>
    </location>
</feature>
<evidence type="ECO:0000256" key="1">
    <source>
        <dbReference type="SAM" id="MobiDB-lite"/>
    </source>
</evidence>
<reference evidence="2" key="2">
    <citation type="submission" date="2021-04" db="EMBL/GenBank/DDBJ databases">
        <authorList>
            <person name="Gilroy R."/>
        </authorList>
    </citation>
    <scope>NUCLEOTIDE SEQUENCE</scope>
    <source>
        <strain evidence="2">4376</strain>
    </source>
</reference>
<evidence type="ECO:0000313" key="2">
    <source>
        <dbReference type="EMBL" id="HIW96305.1"/>
    </source>
</evidence>
<comment type="caution">
    <text evidence="2">The sequence shown here is derived from an EMBL/GenBank/DDBJ whole genome shotgun (WGS) entry which is preliminary data.</text>
</comment>
<sequence>MSDQEWYFDTQTGEVLQGKQSGWENRMGPYDSKEEASRALELARERNEAADEWDED</sequence>
<evidence type="ECO:0000313" key="3">
    <source>
        <dbReference type="Proteomes" id="UP000824189"/>
    </source>
</evidence>
<feature type="compositionally biased region" description="Polar residues" evidence="1">
    <location>
        <begin position="1"/>
        <end position="23"/>
    </location>
</feature>
<proteinExistence type="predicted"/>
<protein>
    <submittedName>
        <fullName evidence="2">SPOR domain-containing protein</fullName>
    </submittedName>
</protein>
<dbReference type="EMBL" id="DXFZ01000091">
    <property type="protein sequence ID" value="HIW96305.1"/>
    <property type="molecule type" value="Genomic_DNA"/>
</dbReference>
<dbReference type="Proteomes" id="UP000824189">
    <property type="component" value="Unassembled WGS sequence"/>
</dbReference>
<reference evidence="2" key="1">
    <citation type="journal article" date="2021" name="PeerJ">
        <title>Extensive microbial diversity within the chicken gut microbiome revealed by metagenomics and culture.</title>
        <authorList>
            <person name="Gilroy R."/>
            <person name="Ravi A."/>
            <person name="Getino M."/>
            <person name="Pursley I."/>
            <person name="Horton D.L."/>
            <person name="Alikhan N.F."/>
            <person name="Baker D."/>
            <person name="Gharbi K."/>
            <person name="Hall N."/>
            <person name="Watson M."/>
            <person name="Adriaenssens E.M."/>
            <person name="Foster-Nyarko E."/>
            <person name="Jarju S."/>
            <person name="Secka A."/>
            <person name="Antonio M."/>
            <person name="Oren A."/>
            <person name="Chaudhuri R.R."/>
            <person name="La Ragione R."/>
            <person name="Hildebrand F."/>
            <person name="Pallen M.J."/>
        </authorList>
    </citation>
    <scope>NUCLEOTIDE SEQUENCE</scope>
    <source>
        <strain evidence="2">4376</strain>
    </source>
</reference>
<dbReference type="AlphaFoldDB" id="A0A9D1RZE1"/>
<name>A0A9D1RZE1_9CORY</name>
<organism evidence="2 3">
    <name type="scientific">Candidatus Corynebacterium gallistercoris</name>
    <dbReference type="NCBI Taxonomy" id="2838530"/>
    <lineage>
        <taxon>Bacteria</taxon>
        <taxon>Bacillati</taxon>
        <taxon>Actinomycetota</taxon>
        <taxon>Actinomycetes</taxon>
        <taxon>Mycobacteriales</taxon>
        <taxon>Corynebacteriaceae</taxon>
        <taxon>Corynebacterium</taxon>
    </lineage>
</organism>
<feature type="compositionally biased region" description="Basic and acidic residues" evidence="1">
    <location>
        <begin position="31"/>
        <end position="49"/>
    </location>
</feature>
<gene>
    <name evidence="2" type="ORF">H9867_07465</name>
</gene>